<reference evidence="5" key="1">
    <citation type="submission" date="2021-03" db="EMBL/GenBank/DDBJ databases">
        <authorList>
            <person name="Kanchanasin P."/>
            <person name="Saeng-In P."/>
            <person name="Phongsopitanun W."/>
            <person name="Yuki M."/>
            <person name="Kudo T."/>
            <person name="Ohkuma M."/>
            <person name="Tanasupawat S."/>
        </authorList>
    </citation>
    <scope>NUCLEOTIDE SEQUENCE</scope>
    <source>
        <strain evidence="5">GKU 128</strain>
    </source>
</reference>
<dbReference type="InterPro" id="IPR005475">
    <property type="entry name" value="Transketolase-like_Pyr-bd"/>
</dbReference>
<dbReference type="GO" id="GO:0000287">
    <property type="term" value="F:magnesium ion binding"/>
    <property type="evidence" value="ECO:0007669"/>
    <property type="project" value="UniProtKB-ARBA"/>
</dbReference>
<dbReference type="SMART" id="SM00861">
    <property type="entry name" value="Transket_pyr"/>
    <property type="match status" value="1"/>
</dbReference>
<dbReference type="SUPFAM" id="SSF52518">
    <property type="entry name" value="Thiamin diphosphate-binding fold (THDP-binding)"/>
    <property type="match status" value="1"/>
</dbReference>
<dbReference type="Pfam" id="PF02780">
    <property type="entry name" value="Transketolase_C"/>
    <property type="match status" value="1"/>
</dbReference>
<feature type="domain" description="Transketolase-like pyrimidine-binding" evidence="4">
    <location>
        <begin position="13"/>
        <end position="188"/>
    </location>
</feature>
<sequence>MTQSTETQSAAPLPLGKAINAGLRKAMENDPKVLVMGEDVGKLGGVFRVTDELQKDFGEERVIDTPLAESGIVGTAIGLALRGYRPVVEIQFDGFVFPAADQIITQLAKMHMRSLGKLNLPVVIRIPCGGGIGAVEHHSESPENYFTHTAGLRVVACSNASDAYTMIQQSISSPDPVIFFEPKRRYWDKAEVDRESSPDSWTPLHKARIVQPGEHVTVLAYGPAVKTCLEAAGAAADDGRSLEVIDLRSLSPLDIDTVTESVDRTGRCVVVHEAPVFSGYGAELAARITERCFYRLESPVLRVGGFSTPYPPSRLEDHYLPDLDRILDAVDRTFAW</sequence>
<dbReference type="PANTHER" id="PTHR43257:SF2">
    <property type="entry name" value="PYRUVATE DEHYDROGENASE E1 COMPONENT SUBUNIT BETA"/>
    <property type="match status" value="1"/>
</dbReference>
<name>A0A939PAM3_9ACTN</name>
<accession>A0A939PAM3</accession>
<keyword evidence="6" id="KW-1185">Reference proteome</keyword>
<dbReference type="PANTHER" id="PTHR43257">
    <property type="entry name" value="PYRUVATE DEHYDROGENASE E1 COMPONENT BETA SUBUNIT"/>
    <property type="match status" value="1"/>
</dbReference>
<dbReference type="Pfam" id="PF02779">
    <property type="entry name" value="Transket_pyr"/>
    <property type="match status" value="1"/>
</dbReference>
<evidence type="ECO:0000256" key="1">
    <source>
        <dbReference type="ARBA" id="ARBA00001964"/>
    </source>
</evidence>
<organism evidence="5 6">
    <name type="scientific">Actinomadura barringtoniae</name>
    <dbReference type="NCBI Taxonomy" id="1427535"/>
    <lineage>
        <taxon>Bacteria</taxon>
        <taxon>Bacillati</taxon>
        <taxon>Actinomycetota</taxon>
        <taxon>Actinomycetes</taxon>
        <taxon>Streptosporangiales</taxon>
        <taxon>Thermomonosporaceae</taxon>
        <taxon>Actinomadura</taxon>
    </lineage>
</organism>
<dbReference type="SUPFAM" id="SSF52922">
    <property type="entry name" value="TK C-terminal domain-like"/>
    <property type="match status" value="1"/>
</dbReference>
<proteinExistence type="predicted"/>
<dbReference type="GO" id="GO:0016491">
    <property type="term" value="F:oxidoreductase activity"/>
    <property type="evidence" value="ECO:0007669"/>
    <property type="project" value="UniProtKB-KW"/>
</dbReference>
<comment type="caution">
    <text evidence="5">The sequence shown here is derived from an EMBL/GenBank/DDBJ whole genome shotgun (WGS) entry which is preliminary data.</text>
</comment>
<gene>
    <name evidence="5" type="ORF">J4573_18295</name>
</gene>
<evidence type="ECO:0000313" key="5">
    <source>
        <dbReference type="EMBL" id="MBO2449060.1"/>
    </source>
</evidence>
<dbReference type="AlphaFoldDB" id="A0A939PAM3"/>
<dbReference type="Proteomes" id="UP000669179">
    <property type="component" value="Unassembled WGS sequence"/>
</dbReference>
<dbReference type="InterPro" id="IPR029061">
    <property type="entry name" value="THDP-binding"/>
</dbReference>
<dbReference type="RefSeq" id="WP_208256870.1">
    <property type="nucleotide sequence ID" value="NZ_JAGEOJ010000007.1"/>
</dbReference>
<dbReference type="FunFam" id="3.40.50.920:FF:000001">
    <property type="entry name" value="Pyruvate dehydrogenase E1 beta subunit"/>
    <property type="match status" value="1"/>
</dbReference>
<keyword evidence="2" id="KW-0560">Oxidoreductase</keyword>
<protein>
    <submittedName>
        <fullName evidence="5">Alpha-ketoacid dehydrogenase subunit beta</fullName>
    </submittedName>
</protein>
<dbReference type="FunFam" id="3.40.50.970:FF:000001">
    <property type="entry name" value="Pyruvate dehydrogenase E1 beta subunit"/>
    <property type="match status" value="1"/>
</dbReference>
<evidence type="ECO:0000259" key="4">
    <source>
        <dbReference type="SMART" id="SM00861"/>
    </source>
</evidence>
<evidence type="ECO:0000256" key="3">
    <source>
        <dbReference type="ARBA" id="ARBA00023052"/>
    </source>
</evidence>
<dbReference type="EMBL" id="JAGEOJ010000007">
    <property type="protein sequence ID" value="MBO2449060.1"/>
    <property type="molecule type" value="Genomic_DNA"/>
</dbReference>
<dbReference type="Gene3D" id="3.40.50.970">
    <property type="match status" value="1"/>
</dbReference>
<comment type="cofactor">
    <cofactor evidence="1">
        <name>thiamine diphosphate</name>
        <dbReference type="ChEBI" id="CHEBI:58937"/>
    </cofactor>
</comment>
<dbReference type="InterPro" id="IPR009014">
    <property type="entry name" value="Transketo_C/PFOR_II"/>
</dbReference>
<keyword evidence="3" id="KW-0786">Thiamine pyrophosphate</keyword>
<evidence type="ECO:0000313" key="6">
    <source>
        <dbReference type="Proteomes" id="UP000669179"/>
    </source>
</evidence>
<dbReference type="Gene3D" id="3.40.50.920">
    <property type="match status" value="1"/>
</dbReference>
<dbReference type="InterPro" id="IPR033248">
    <property type="entry name" value="Transketolase_C"/>
</dbReference>
<evidence type="ECO:0000256" key="2">
    <source>
        <dbReference type="ARBA" id="ARBA00023002"/>
    </source>
</evidence>
<dbReference type="CDD" id="cd07036">
    <property type="entry name" value="TPP_PYR_E1-PDHc-beta_like"/>
    <property type="match status" value="1"/>
</dbReference>